<dbReference type="STRING" id="454171.CP488_01688"/>
<proteinExistence type="predicted"/>
<dbReference type="HOGENOM" id="CLU_1400314_0_0_0"/>
<sequence length="194" mass="19424">MSYKPGDTYIRVITTNSSTGAAVNADSLPTAQIVHNGAVDTTVTVLVTNLATGVYACSYTIPLGYAAGDSVQLVVNATVDGVAGVAAYEVQKLDSKRLADITDASGRVTLTPAEHSIISGTDVPAALDASGSLESNLTLRQALRLMASVLLGPASGATGGAATITFSAAGNGGVTRVVANVDANGNRTSITLTP</sequence>
<evidence type="ECO:0000313" key="2">
    <source>
        <dbReference type="Proteomes" id="UP000014227"/>
    </source>
</evidence>
<evidence type="ECO:0000313" key="1">
    <source>
        <dbReference type="EMBL" id="CCW36208.1"/>
    </source>
</evidence>
<dbReference type="EMBL" id="HF951689">
    <property type="protein sequence ID" value="CCW36208.1"/>
    <property type="molecule type" value="Genomic_DNA"/>
</dbReference>
<dbReference type="RefSeq" id="WP_016483722.1">
    <property type="nucleotide sequence ID" value="NC_021487.1"/>
</dbReference>
<dbReference type="KEGG" id="ccz:CCALI_02404"/>
<reference evidence="2" key="1">
    <citation type="submission" date="2013-03" db="EMBL/GenBank/DDBJ databases">
        <title>Genome sequence of Chthonomonas calidirosea, the first sequenced genome from the Armatimonadetes phylum (formally candidate division OP10).</title>
        <authorList>
            <person name="Lee K.C.Y."/>
            <person name="Morgan X.C."/>
            <person name="Dunfield P.F."/>
            <person name="Tamas I."/>
            <person name="Houghton K.M."/>
            <person name="Vyssotski M."/>
            <person name="Ryan J.L.J."/>
            <person name="Lagutin K."/>
            <person name="McDonald I.R."/>
            <person name="Stott M.B."/>
        </authorList>
    </citation>
    <scope>NUCLEOTIDE SEQUENCE [LARGE SCALE GENOMIC DNA]</scope>
    <source>
        <strain evidence="2">DSM 23976 / ICMP 18418 / T49</strain>
    </source>
</reference>
<dbReference type="InParanoid" id="S0EZZ1"/>
<keyword evidence="2" id="KW-1185">Reference proteome</keyword>
<accession>S0EZZ1</accession>
<dbReference type="AlphaFoldDB" id="S0EZZ1"/>
<dbReference type="Proteomes" id="UP000014227">
    <property type="component" value="Chromosome I"/>
</dbReference>
<dbReference type="PATRIC" id="fig|1303518.3.peg.2505"/>
<gene>
    <name evidence="1" type="ORF">CCALI_02404</name>
</gene>
<organism evidence="1 2">
    <name type="scientific">Chthonomonas calidirosea (strain DSM 23976 / ICMP 18418 / T49)</name>
    <dbReference type="NCBI Taxonomy" id="1303518"/>
    <lineage>
        <taxon>Bacteria</taxon>
        <taxon>Bacillati</taxon>
        <taxon>Armatimonadota</taxon>
        <taxon>Chthonomonadia</taxon>
        <taxon>Chthonomonadales</taxon>
        <taxon>Chthonomonadaceae</taxon>
        <taxon>Chthonomonas</taxon>
    </lineage>
</organism>
<name>S0EZZ1_CHTCT</name>
<protein>
    <submittedName>
        <fullName evidence="1">Uncharacterized protein</fullName>
    </submittedName>
</protein>